<sequence>MNAVLINQIASRVKSQHTSVDSLWQNEQTTWQQLGWSKAQVALWLASLPKRNQQAEPHAVYHVTPDLAHHLVTLLTQAGKPLPIALLLKKLPVGVTATEQQLRKLAQQNERLALKGPLITLSD</sequence>
<comment type="caution">
    <text evidence="1">The sequence shown here is derived from an EMBL/GenBank/DDBJ whole genome shotgun (WGS) entry which is preliminary data.</text>
</comment>
<dbReference type="Proteomes" id="UP001139028">
    <property type="component" value="Unassembled WGS sequence"/>
</dbReference>
<proteinExistence type="predicted"/>
<protein>
    <submittedName>
        <fullName evidence="1">Uncharacterized protein</fullName>
    </submittedName>
</protein>
<name>A0A9X2EJ30_9GAMM</name>
<evidence type="ECO:0000313" key="2">
    <source>
        <dbReference type="Proteomes" id="UP001139028"/>
    </source>
</evidence>
<accession>A0A9X2EJ30</accession>
<evidence type="ECO:0000313" key="1">
    <source>
        <dbReference type="EMBL" id="MCO1333152.1"/>
    </source>
</evidence>
<dbReference type="AlphaFoldDB" id="A0A9X2EJ30"/>
<reference evidence="1" key="1">
    <citation type="journal article" date="2022" name="Arch. Microbiol.">
        <title>Microbulbifer okhotskensis sp. nov., isolated from a deep bottom sediment of the Okhotsk Sea.</title>
        <authorList>
            <person name="Romanenko L."/>
            <person name="Kurilenko V."/>
            <person name="Otstavnykh N."/>
            <person name="Velansky P."/>
            <person name="Isaeva M."/>
            <person name="Mikhailov V."/>
        </authorList>
    </citation>
    <scope>NUCLEOTIDE SEQUENCE</scope>
    <source>
        <strain evidence="1">OS29</strain>
    </source>
</reference>
<keyword evidence="2" id="KW-1185">Reference proteome</keyword>
<dbReference type="EMBL" id="JALBWM010000005">
    <property type="protein sequence ID" value="MCO1333152.1"/>
    <property type="molecule type" value="Genomic_DNA"/>
</dbReference>
<organism evidence="1 2">
    <name type="scientific">Microbulbifer okhotskensis</name>
    <dbReference type="NCBI Taxonomy" id="2926617"/>
    <lineage>
        <taxon>Bacteria</taxon>
        <taxon>Pseudomonadati</taxon>
        <taxon>Pseudomonadota</taxon>
        <taxon>Gammaproteobacteria</taxon>
        <taxon>Cellvibrionales</taxon>
        <taxon>Microbulbiferaceae</taxon>
        <taxon>Microbulbifer</taxon>
    </lineage>
</organism>
<gene>
    <name evidence="1" type="ORF">MO867_02245</name>
</gene>
<dbReference type="RefSeq" id="WP_252464321.1">
    <property type="nucleotide sequence ID" value="NZ_JALBWM010000005.1"/>
</dbReference>